<dbReference type="RefSeq" id="WP_230738736.1">
    <property type="nucleotide sequence ID" value="NZ_JAJNDB010000006.1"/>
</dbReference>
<organism evidence="1 2">
    <name type="scientific">Actinomycetospora endophytica</name>
    <dbReference type="NCBI Taxonomy" id="2291215"/>
    <lineage>
        <taxon>Bacteria</taxon>
        <taxon>Bacillati</taxon>
        <taxon>Actinomycetota</taxon>
        <taxon>Actinomycetes</taxon>
        <taxon>Pseudonocardiales</taxon>
        <taxon>Pseudonocardiaceae</taxon>
        <taxon>Actinomycetospora</taxon>
    </lineage>
</organism>
<sequence length="201" mass="21264">MTDGVRLERGGHAHAEAGSCLMERVSIIAGEPFTDRPRCAHPALAALAQQVNDRVSDEARQALLRLAPGLATSATDDPRASWALVAVCARHVLERRPGDVLAARLLRRASRGQRHWSRLRLRGLPARLAGLRALPELAVAFHRAAALSGPSGSAERDAALVALLEAAVTTVTRPDHASVSPGVSVSPDVRCSTWKTASSSS</sequence>
<proteinExistence type="predicted"/>
<keyword evidence="2" id="KW-1185">Reference proteome</keyword>
<name>A0ABS8PF30_9PSEU</name>
<dbReference type="EMBL" id="JAJNDB010000006">
    <property type="protein sequence ID" value="MCD2196868.1"/>
    <property type="molecule type" value="Genomic_DNA"/>
</dbReference>
<gene>
    <name evidence="1" type="ORF">LQ327_26205</name>
</gene>
<protein>
    <recommendedName>
        <fullName evidence="3">Lantibiotic biosynthesis dehydratase-like protein</fullName>
    </recommendedName>
</protein>
<accession>A0ABS8PF30</accession>
<reference evidence="1 2" key="1">
    <citation type="submission" date="2021-11" db="EMBL/GenBank/DDBJ databases">
        <title>Draft genome sequence of Actinomycetospora sp. SF1 isolated from the rhizosphere soil.</title>
        <authorList>
            <person name="Duangmal K."/>
            <person name="Chantavorakit T."/>
        </authorList>
    </citation>
    <scope>NUCLEOTIDE SEQUENCE [LARGE SCALE GENOMIC DNA]</scope>
    <source>
        <strain evidence="1 2">TBRC 5722</strain>
    </source>
</reference>
<evidence type="ECO:0000313" key="1">
    <source>
        <dbReference type="EMBL" id="MCD2196868.1"/>
    </source>
</evidence>
<comment type="caution">
    <text evidence="1">The sequence shown here is derived from an EMBL/GenBank/DDBJ whole genome shotgun (WGS) entry which is preliminary data.</text>
</comment>
<evidence type="ECO:0008006" key="3">
    <source>
        <dbReference type="Google" id="ProtNLM"/>
    </source>
</evidence>
<evidence type="ECO:0000313" key="2">
    <source>
        <dbReference type="Proteomes" id="UP001199469"/>
    </source>
</evidence>
<dbReference type="Proteomes" id="UP001199469">
    <property type="component" value="Unassembled WGS sequence"/>
</dbReference>